<feature type="domain" description="Methanolan biosynthesis EpsI" evidence="1">
    <location>
        <begin position="8"/>
        <end position="216"/>
    </location>
</feature>
<name>A0ABU3K6K2_9BACT</name>
<evidence type="ECO:0000313" key="2">
    <source>
        <dbReference type="EMBL" id="MDT7041963.1"/>
    </source>
</evidence>
<keyword evidence="3" id="KW-1185">Reference proteome</keyword>
<comment type="caution">
    <text evidence="2">The sequence shown here is derived from an EMBL/GenBank/DDBJ whole genome shotgun (WGS) entry which is preliminary data.</text>
</comment>
<dbReference type="RefSeq" id="WP_313832309.1">
    <property type="nucleotide sequence ID" value="NZ_JAQOUE010000001.1"/>
</dbReference>
<gene>
    <name evidence="2" type="ORF">PPG34_06330</name>
</gene>
<protein>
    <submittedName>
        <fullName evidence="2">EpsI family protein</fullName>
    </submittedName>
</protein>
<dbReference type="EMBL" id="JAQOUE010000001">
    <property type="protein sequence ID" value="MDT7041963.1"/>
    <property type="molecule type" value="Genomic_DNA"/>
</dbReference>
<evidence type="ECO:0000313" key="3">
    <source>
        <dbReference type="Proteomes" id="UP001250932"/>
    </source>
</evidence>
<dbReference type="Proteomes" id="UP001250932">
    <property type="component" value="Unassembled WGS sequence"/>
</dbReference>
<accession>A0ABU3K6K2</accession>
<proteinExistence type="predicted"/>
<dbReference type="Pfam" id="PF11984">
    <property type="entry name" value="DUF3485"/>
    <property type="match status" value="1"/>
</dbReference>
<dbReference type="NCBIfam" id="TIGR02914">
    <property type="entry name" value="EpsI_fam"/>
    <property type="match status" value="1"/>
</dbReference>
<reference evidence="2 3" key="1">
    <citation type="journal article" date="2023" name="ISME J.">
        <title>Cultivation and genomic characterization of novel and ubiquitous marine nitrite-oxidizing bacteria from the Nitrospirales.</title>
        <authorList>
            <person name="Mueller A.J."/>
            <person name="Daebeler A."/>
            <person name="Herbold C.W."/>
            <person name="Kirkegaard R.H."/>
            <person name="Daims H."/>
        </authorList>
    </citation>
    <scope>NUCLEOTIDE SEQUENCE [LARGE SCALE GENOMIC DNA]</scope>
    <source>
        <strain evidence="2 3">EB</strain>
    </source>
</reference>
<sequence>MKPWPFVVASLILVGTIGLIQSLSRGETPLTKKSFSEFPMILADRWEGKELPLDQEILDILKVSEYLMRIYTPKPSLDSTDIAPVPVSLYIGYYESQRTGATYHSPKNCLPGAGWSFAETKMTWVPIGNSGQSILINEVLIQKGVDKQLVLYWYHDRGRVIASEYWAKAYMIWDSMTQNRTDGSLVRIIVPVSGTTKEAFKLGTTFLNDMWPSLLSYMPSSSMT</sequence>
<dbReference type="InterPro" id="IPR014263">
    <property type="entry name" value="Methanolan_biosynth_EpsI"/>
</dbReference>
<organism evidence="2 3">
    <name type="scientific">Candidatus Nitronereus thalassa</name>
    <dbReference type="NCBI Taxonomy" id="3020898"/>
    <lineage>
        <taxon>Bacteria</taxon>
        <taxon>Pseudomonadati</taxon>
        <taxon>Nitrospirota</taxon>
        <taxon>Nitrospiria</taxon>
        <taxon>Nitrospirales</taxon>
        <taxon>Nitrospiraceae</taxon>
        <taxon>Candidatus Nitronereus</taxon>
    </lineage>
</organism>
<evidence type="ECO:0000259" key="1">
    <source>
        <dbReference type="Pfam" id="PF11984"/>
    </source>
</evidence>